<comment type="caution">
    <text evidence="2">The sequence shown here is derived from an EMBL/GenBank/DDBJ whole genome shotgun (WGS) entry which is preliminary data.</text>
</comment>
<evidence type="ECO:0000313" key="3">
    <source>
        <dbReference type="Proteomes" id="UP000499080"/>
    </source>
</evidence>
<organism evidence="2 3">
    <name type="scientific">Araneus ventricosus</name>
    <name type="common">Orbweaver spider</name>
    <name type="synonym">Epeira ventricosa</name>
    <dbReference type="NCBI Taxonomy" id="182803"/>
    <lineage>
        <taxon>Eukaryota</taxon>
        <taxon>Metazoa</taxon>
        <taxon>Ecdysozoa</taxon>
        <taxon>Arthropoda</taxon>
        <taxon>Chelicerata</taxon>
        <taxon>Arachnida</taxon>
        <taxon>Araneae</taxon>
        <taxon>Araneomorphae</taxon>
        <taxon>Entelegynae</taxon>
        <taxon>Araneoidea</taxon>
        <taxon>Araneidae</taxon>
        <taxon>Araneus</taxon>
    </lineage>
</organism>
<proteinExistence type="predicted"/>
<feature type="compositionally biased region" description="Basic and acidic residues" evidence="1">
    <location>
        <begin position="73"/>
        <end position="85"/>
    </location>
</feature>
<sequence length="119" mass="13410">MSLWRASMDSLQEFFLSAPLPTPHVFETSALAHFFPNNYSASTRGNSTLMAFLLFCFWQSALHEGVGRTRHPCNHEKAPADRDRLSVTTRPPTGGEGRGITDMDRCFLDTLQMEEFLGK</sequence>
<keyword evidence="3" id="KW-1185">Reference proteome</keyword>
<reference evidence="2 3" key="1">
    <citation type="journal article" date="2019" name="Sci. Rep.">
        <title>Orb-weaving spider Araneus ventricosus genome elucidates the spidroin gene catalogue.</title>
        <authorList>
            <person name="Kono N."/>
            <person name="Nakamura H."/>
            <person name="Ohtoshi R."/>
            <person name="Moran D.A.P."/>
            <person name="Shinohara A."/>
            <person name="Yoshida Y."/>
            <person name="Fujiwara M."/>
            <person name="Mori M."/>
            <person name="Tomita M."/>
            <person name="Arakawa K."/>
        </authorList>
    </citation>
    <scope>NUCLEOTIDE SEQUENCE [LARGE SCALE GENOMIC DNA]</scope>
</reference>
<dbReference type="EMBL" id="BGPR01055698">
    <property type="protein sequence ID" value="GBO32249.1"/>
    <property type="molecule type" value="Genomic_DNA"/>
</dbReference>
<name>A0A4Y2W4F0_ARAVE</name>
<evidence type="ECO:0000256" key="1">
    <source>
        <dbReference type="SAM" id="MobiDB-lite"/>
    </source>
</evidence>
<accession>A0A4Y2W4F0</accession>
<protein>
    <submittedName>
        <fullName evidence="2">Uncharacterized protein</fullName>
    </submittedName>
</protein>
<dbReference type="Proteomes" id="UP000499080">
    <property type="component" value="Unassembled WGS sequence"/>
</dbReference>
<feature type="region of interest" description="Disordered" evidence="1">
    <location>
        <begin position="68"/>
        <end position="101"/>
    </location>
</feature>
<gene>
    <name evidence="2" type="ORF">AVEN_273487_1</name>
</gene>
<dbReference type="AlphaFoldDB" id="A0A4Y2W4F0"/>
<evidence type="ECO:0000313" key="2">
    <source>
        <dbReference type="EMBL" id="GBO32249.1"/>
    </source>
</evidence>